<comment type="similarity">
    <text evidence="1 8">Belongs to the FGGY kinase family.</text>
</comment>
<keyword evidence="3 8" id="KW-0808">Transferase</keyword>
<dbReference type="Gene3D" id="3.30.420.40">
    <property type="match status" value="2"/>
</dbReference>
<dbReference type="InterPro" id="IPR006000">
    <property type="entry name" value="Xylulokinase"/>
</dbReference>
<dbReference type="Proteomes" id="UP001172731">
    <property type="component" value="Unassembled WGS sequence"/>
</dbReference>
<dbReference type="PIRSF" id="PIRSF000538">
    <property type="entry name" value="GlpK"/>
    <property type="match status" value="1"/>
</dbReference>
<sequence>MSVVAGVDSSTQSTKVVLRDADTGVLVGQGRSPHPPTFPPRSEQHPDDWWRAFTAAFAAAVDDAGVSAREVRAISIAAQCHGLVALDDTDRVIRPAKLWNDTTTAPQMAALRERMPAAEWARRIGSVPTAAFTVSKLSWLRETEPESYARLARVLLPHDWLTLCLTGRAVTDRSDASGTGYFDSVANRYDDEILALVDPGRDLRSMLPEVLGPDEPAGEVRDAVRRELGLDPGVLVAAGAGDQHASALGLGIQAGELVVSLGTSGVVYTVSARRPADPTGMVDGVADAAGGFLPLVSTLNAAKVTDTAARWLGVDHDELGRLALAAPLAEDRPVFAAFLDGERKPDRPGARGLLAGLSTETTREQLALAAFEGVVFGLVRGQHALERAGVDCAGPLLAVGGAAASPAARQVLADATGRTVLTTAMPEAVASGAAVQAAAVLAGRTIAEVRSAWAPPRTAVAEPMPRPEDGAFERYAALADWTGMDS</sequence>
<dbReference type="InterPro" id="IPR050406">
    <property type="entry name" value="FGGY_Carb_Kinase"/>
</dbReference>
<evidence type="ECO:0000256" key="4">
    <source>
        <dbReference type="ARBA" id="ARBA00022741"/>
    </source>
</evidence>
<keyword evidence="5 8" id="KW-0418">Kinase</keyword>
<dbReference type="InterPro" id="IPR000577">
    <property type="entry name" value="Carb_kinase_FGGY"/>
</dbReference>
<name>A0ABT8FWF0_9MICO</name>
<dbReference type="PANTHER" id="PTHR43095">
    <property type="entry name" value="SUGAR KINASE"/>
    <property type="match status" value="1"/>
</dbReference>
<evidence type="ECO:0000256" key="6">
    <source>
        <dbReference type="ARBA" id="ARBA00022840"/>
    </source>
</evidence>
<protein>
    <recommendedName>
        <fullName evidence="9">Xylulose kinase</fullName>
        <shortName evidence="9">Xylulokinase</shortName>
        <ecNumber evidence="9">2.7.1.17</ecNumber>
    </recommendedName>
</protein>
<dbReference type="InterPro" id="IPR018483">
    <property type="entry name" value="Carb_kinase_FGGY_CS"/>
</dbReference>
<dbReference type="CDD" id="cd07809">
    <property type="entry name" value="ASKHA_NBD_FGGY_BaXK-like"/>
    <property type="match status" value="1"/>
</dbReference>
<evidence type="ECO:0000256" key="3">
    <source>
        <dbReference type="ARBA" id="ARBA00022679"/>
    </source>
</evidence>
<keyword evidence="4 9" id="KW-0547">Nucleotide-binding</keyword>
<keyword evidence="2 9" id="KW-0859">Xylose metabolism</keyword>
<keyword evidence="6 9" id="KW-0067">ATP-binding</keyword>
<evidence type="ECO:0000256" key="7">
    <source>
        <dbReference type="ARBA" id="ARBA00023277"/>
    </source>
</evidence>
<feature type="region of interest" description="Disordered" evidence="10">
    <location>
        <begin position="26"/>
        <end position="45"/>
    </location>
</feature>
<organism evidence="13 14">
    <name type="scientific">Microbacterium aurantiacum</name>
    <dbReference type="NCBI Taxonomy" id="162393"/>
    <lineage>
        <taxon>Bacteria</taxon>
        <taxon>Bacillati</taxon>
        <taxon>Actinomycetota</taxon>
        <taxon>Actinomycetes</taxon>
        <taxon>Micrococcales</taxon>
        <taxon>Microbacteriaceae</taxon>
        <taxon>Microbacterium</taxon>
    </lineage>
</organism>
<dbReference type="InterPro" id="IPR018484">
    <property type="entry name" value="FGGY_N"/>
</dbReference>
<dbReference type="EC" id="2.7.1.17" evidence="9"/>
<dbReference type="InterPro" id="IPR018485">
    <property type="entry name" value="FGGY_C"/>
</dbReference>
<gene>
    <name evidence="9 13" type="primary">xylB</name>
    <name evidence="13" type="ORF">KZC48_14745</name>
</gene>
<dbReference type="PANTHER" id="PTHR43095:SF5">
    <property type="entry name" value="XYLULOSE KINASE"/>
    <property type="match status" value="1"/>
</dbReference>
<evidence type="ECO:0000256" key="5">
    <source>
        <dbReference type="ARBA" id="ARBA00022777"/>
    </source>
</evidence>
<dbReference type="GO" id="GO:0004856">
    <property type="term" value="F:D-xylulokinase activity"/>
    <property type="evidence" value="ECO:0007669"/>
    <property type="project" value="UniProtKB-EC"/>
</dbReference>
<feature type="domain" description="Carbohydrate kinase FGGY C-terminal" evidence="12">
    <location>
        <begin position="257"/>
        <end position="439"/>
    </location>
</feature>
<accession>A0ABT8FWF0</accession>
<dbReference type="PROSITE" id="PS00445">
    <property type="entry name" value="FGGY_KINASES_2"/>
    <property type="match status" value="1"/>
</dbReference>
<evidence type="ECO:0000256" key="2">
    <source>
        <dbReference type="ARBA" id="ARBA00022629"/>
    </source>
</evidence>
<dbReference type="Pfam" id="PF02782">
    <property type="entry name" value="FGGY_C"/>
    <property type="match status" value="1"/>
</dbReference>
<proteinExistence type="inferred from homology"/>
<evidence type="ECO:0000313" key="14">
    <source>
        <dbReference type="Proteomes" id="UP001172731"/>
    </source>
</evidence>
<evidence type="ECO:0000256" key="8">
    <source>
        <dbReference type="RuleBase" id="RU003733"/>
    </source>
</evidence>
<evidence type="ECO:0000256" key="1">
    <source>
        <dbReference type="ARBA" id="ARBA00009156"/>
    </source>
</evidence>
<evidence type="ECO:0000259" key="12">
    <source>
        <dbReference type="Pfam" id="PF02782"/>
    </source>
</evidence>
<dbReference type="Pfam" id="PF00370">
    <property type="entry name" value="FGGY_N"/>
    <property type="match status" value="1"/>
</dbReference>
<keyword evidence="14" id="KW-1185">Reference proteome</keyword>
<dbReference type="NCBIfam" id="TIGR01312">
    <property type="entry name" value="XylB"/>
    <property type="match status" value="1"/>
</dbReference>
<keyword evidence="7 9" id="KW-0119">Carbohydrate metabolism</keyword>
<evidence type="ECO:0000313" key="13">
    <source>
        <dbReference type="EMBL" id="MDN4465643.1"/>
    </source>
</evidence>
<evidence type="ECO:0000256" key="10">
    <source>
        <dbReference type="SAM" id="MobiDB-lite"/>
    </source>
</evidence>
<comment type="caution">
    <text evidence="13">The sequence shown here is derived from an EMBL/GenBank/DDBJ whole genome shotgun (WGS) entry which is preliminary data.</text>
</comment>
<feature type="domain" description="Carbohydrate kinase FGGY N-terminal" evidence="11">
    <location>
        <begin position="4"/>
        <end position="249"/>
    </location>
</feature>
<comment type="catalytic activity">
    <reaction evidence="9">
        <text>D-xylulose + ATP = D-xylulose 5-phosphate + ADP + H(+)</text>
        <dbReference type="Rhea" id="RHEA:10964"/>
        <dbReference type="ChEBI" id="CHEBI:15378"/>
        <dbReference type="ChEBI" id="CHEBI:17140"/>
        <dbReference type="ChEBI" id="CHEBI:30616"/>
        <dbReference type="ChEBI" id="CHEBI:57737"/>
        <dbReference type="ChEBI" id="CHEBI:456216"/>
        <dbReference type="EC" id="2.7.1.17"/>
    </reaction>
</comment>
<dbReference type="RefSeq" id="WP_301135683.1">
    <property type="nucleotide sequence ID" value="NZ_BAAAUQ010000024.1"/>
</dbReference>
<dbReference type="InterPro" id="IPR043129">
    <property type="entry name" value="ATPase_NBD"/>
</dbReference>
<evidence type="ECO:0000256" key="9">
    <source>
        <dbReference type="RuleBase" id="RU364073"/>
    </source>
</evidence>
<evidence type="ECO:0000259" key="11">
    <source>
        <dbReference type="Pfam" id="PF00370"/>
    </source>
</evidence>
<dbReference type="SUPFAM" id="SSF53067">
    <property type="entry name" value="Actin-like ATPase domain"/>
    <property type="match status" value="2"/>
</dbReference>
<dbReference type="EMBL" id="JAHWXI010000026">
    <property type="protein sequence ID" value="MDN4465643.1"/>
    <property type="molecule type" value="Genomic_DNA"/>
</dbReference>
<reference evidence="13" key="1">
    <citation type="submission" date="2021-06" db="EMBL/GenBank/DDBJ databases">
        <title>Genome-based taxonomic framework of Microbacterium strains isolated from marine environment, the description of four new species and reclassification of four preexisting species.</title>
        <authorList>
            <person name="Lee S.D."/>
            <person name="Kim S.-M."/>
            <person name="Byeon Y.-S."/>
            <person name="Yang H.L."/>
            <person name="Kim I.S."/>
        </authorList>
    </citation>
    <scope>NUCLEOTIDE SEQUENCE</scope>
    <source>
        <strain evidence="13">KACC 20510</strain>
    </source>
</reference>